<keyword evidence="15" id="KW-1185">Reference proteome</keyword>
<dbReference type="InterPro" id="IPR013083">
    <property type="entry name" value="Znf_RING/FYVE/PHD"/>
</dbReference>
<dbReference type="PROSITE" id="PS50089">
    <property type="entry name" value="ZF_RING_2"/>
    <property type="match status" value="1"/>
</dbReference>
<evidence type="ECO:0000256" key="2">
    <source>
        <dbReference type="ARBA" id="ARBA00004141"/>
    </source>
</evidence>
<organism evidence="15 16">
    <name type="scientific">Camelina sativa</name>
    <name type="common">False flax</name>
    <name type="synonym">Myagrum sativum</name>
    <dbReference type="NCBI Taxonomy" id="90675"/>
    <lineage>
        <taxon>Eukaryota</taxon>
        <taxon>Viridiplantae</taxon>
        <taxon>Streptophyta</taxon>
        <taxon>Embryophyta</taxon>
        <taxon>Tracheophyta</taxon>
        <taxon>Spermatophyta</taxon>
        <taxon>Magnoliopsida</taxon>
        <taxon>eudicotyledons</taxon>
        <taxon>Gunneridae</taxon>
        <taxon>Pentapetalae</taxon>
        <taxon>rosids</taxon>
        <taxon>malvids</taxon>
        <taxon>Brassicales</taxon>
        <taxon>Brassicaceae</taxon>
        <taxon>Camelineae</taxon>
        <taxon>Camelina</taxon>
    </lineage>
</organism>
<comment type="subcellular location">
    <subcellularLocation>
        <location evidence="2">Membrane</location>
        <topology evidence="2">Multi-pass membrane protein</topology>
    </subcellularLocation>
</comment>
<evidence type="ECO:0000313" key="15">
    <source>
        <dbReference type="Proteomes" id="UP000694864"/>
    </source>
</evidence>
<dbReference type="Proteomes" id="UP000694864">
    <property type="component" value="Chromosome 5"/>
</dbReference>
<evidence type="ECO:0000256" key="10">
    <source>
        <dbReference type="ARBA" id="ARBA00022989"/>
    </source>
</evidence>
<dbReference type="InterPro" id="IPR044231">
    <property type="entry name" value="SP1/SPL1"/>
</dbReference>
<accession>A0ABM0ZAE9</accession>
<evidence type="ECO:0000256" key="12">
    <source>
        <dbReference type="PROSITE-ProRule" id="PRU00175"/>
    </source>
</evidence>
<protein>
    <recommendedName>
        <fullName evidence="3">RING-type E3 ubiquitin transferase</fullName>
        <ecNumber evidence="3">2.3.2.27</ecNumber>
    </recommendedName>
</protein>
<dbReference type="RefSeq" id="XP_010512712.1">
    <property type="nucleotide sequence ID" value="XM_010514410.1"/>
</dbReference>
<evidence type="ECO:0000256" key="13">
    <source>
        <dbReference type="SAM" id="Phobius"/>
    </source>
</evidence>
<proteinExistence type="predicted"/>
<evidence type="ECO:0000256" key="4">
    <source>
        <dbReference type="ARBA" id="ARBA00022679"/>
    </source>
</evidence>
<evidence type="ECO:0000256" key="9">
    <source>
        <dbReference type="ARBA" id="ARBA00022833"/>
    </source>
</evidence>
<keyword evidence="9" id="KW-0862">Zinc</keyword>
<evidence type="ECO:0000256" key="3">
    <source>
        <dbReference type="ARBA" id="ARBA00012483"/>
    </source>
</evidence>
<dbReference type="InterPro" id="IPR001841">
    <property type="entry name" value="Znf_RING"/>
</dbReference>
<evidence type="ECO:0000259" key="14">
    <source>
        <dbReference type="PROSITE" id="PS50089"/>
    </source>
</evidence>
<keyword evidence="6" id="KW-0479">Metal-binding</keyword>
<keyword evidence="10 13" id="KW-1133">Transmembrane helix</keyword>
<keyword evidence="5 13" id="KW-0812">Transmembrane</keyword>
<dbReference type="EC" id="2.3.2.27" evidence="3"/>
<comment type="catalytic activity">
    <reaction evidence="1">
        <text>S-ubiquitinyl-[E2 ubiquitin-conjugating enzyme]-L-cysteine + [acceptor protein]-L-lysine = [E2 ubiquitin-conjugating enzyme]-L-cysteine + N(6)-ubiquitinyl-[acceptor protein]-L-lysine.</text>
        <dbReference type="EC" id="2.3.2.27"/>
    </reaction>
</comment>
<evidence type="ECO:0000256" key="7">
    <source>
        <dbReference type="ARBA" id="ARBA00022771"/>
    </source>
</evidence>
<keyword evidence="11 13" id="KW-0472">Membrane</keyword>
<dbReference type="GeneID" id="104788641"/>
<feature type="transmembrane region" description="Helical" evidence="13">
    <location>
        <begin position="186"/>
        <end position="208"/>
    </location>
</feature>
<keyword evidence="4" id="KW-0808">Transferase</keyword>
<evidence type="ECO:0000256" key="6">
    <source>
        <dbReference type="ARBA" id="ARBA00022723"/>
    </source>
</evidence>
<reference evidence="16" key="2">
    <citation type="submission" date="2025-08" db="UniProtKB">
        <authorList>
            <consortium name="RefSeq"/>
        </authorList>
    </citation>
    <scope>IDENTIFICATION</scope>
    <source>
        <tissue evidence="16">Leaf</tissue>
    </source>
</reference>
<evidence type="ECO:0000256" key="1">
    <source>
        <dbReference type="ARBA" id="ARBA00000900"/>
    </source>
</evidence>
<name>A0ABM0ZAE9_CAMSA</name>
<dbReference type="PANTHER" id="PTHR47568">
    <property type="match status" value="1"/>
</dbReference>
<reference evidence="15" key="1">
    <citation type="journal article" date="2014" name="Nat. Commun.">
        <title>The emerging biofuel crop Camelina sativa retains a highly undifferentiated hexaploid genome structure.</title>
        <authorList>
            <person name="Kagale S."/>
            <person name="Koh C."/>
            <person name="Nixon J."/>
            <person name="Bollina V."/>
            <person name="Clarke W.E."/>
            <person name="Tuteja R."/>
            <person name="Spillane C."/>
            <person name="Robinson S.J."/>
            <person name="Links M.G."/>
            <person name="Clarke C."/>
            <person name="Higgins E.E."/>
            <person name="Huebert T."/>
            <person name="Sharpe A.G."/>
            <person name="Parkin I.A."/>
        </authorList>
    </citation>
    <scope>NUCLEOTIDE SEQUENCE [LARGE SCALE GENOMIC DNA]</scope>
    <source>
        <strain evidence="15">cv. DH55</strain>
    </source>
</reference>
<sequence length="305" mass="33635">MIEFYLGGLICLSGTALYILSKLTDSDFEMLNPATRVHQIKDLEQLLALESKIVSVSGIVGSQTPIKCELSDTLSVFVKKTEDGTGRVNVAEANKIMSIALRVGSEVFEESKPSSDCLKGLKMLGVKHTEHVLPIGTWVTVVGEAVKDSMGVFTIQKPEKGPFFVSRVPLDKITSSLVMWSRRFKYASIGLTVVGVILISKPVIQYILERRRERLLRIRVADAAAAKRAELVTRELGTQHENNSDSSTSRDGDVPDLCVICLEHKNDAAFVKCGHVCCCLTCSSHVKACPLCRRPIEQVLKIYRL</sequence>
<evidence type="ECO:0000256" key="8">
    <source>
        <dbReference type="ARBA" id="ARBA00022786"/>
    </source>
</evidence>
<evidence type="ECO:0000256" key="5">
    <source>
        <dbReference type="ARBA" id="ARBA00022692"/>
    </source>
</evidence>
<evidence type="ECO:0000313" key="16">
    <source>
        <dbReference type="RefSeq" id="XP_010512712.1"/>
    </source>
</evidence>
<keyword evidence="8" id="KW-0833">Ubl conjugation pathway</keyword>
<dbReference type="InterPro" id="IPR022170">
    <property type="entry name" value="MUL1-like"/>
</dbReference>
<dbReference type="Pfam" id="PF13920">
    <property type="entry name" value="zf-C3HC4_3"/>
    <property type="match status" value="1"/>
</dbReference>
<keyword evidence="7 12" id="KW-0863">Zinc-finger</keyword>
<dbReference type="SUPFAM" id="SSF57850">
    <property type="entry name" value="RING/U-box"/>
    <property type="match status" value="1"/>
</dbReference>
<dbReference type="Gene3D" id="3.30.40.10">
    <property type="entry name" value="Zinc/RING finger domain, C3HC4 (zinc finger)"/>
    <property type="match status" value="1"/>
</dbReference>
<evidence type="ECO:0000256" key="11">
    <source>
        <dbReference type="ARBA" id="ARBA00023136"/>
    </source>
</evidence>
<dbReference type="PANTHER" id="PTHR47568:SF2">
    <property type="entry name" value="E3 UBIQUITIN-PROTEIN LIGASE SP1-RELATED"/>
    <property type="match status" value="1"/>
</dbReference>
<feature type="domain" description="RING-type" evidence="14">
    <location>
        <begin position="258"/>
        <end position="293"/>
    </location>
</feature>
<gene>
    <name evidence="16" type="primary">LOC104788641</name>
</gene>
<dbReference type="Pfam" id="PF12483">
    <property type="entry name" value="GIDE"/>
    <property type="match status" value="1"/>
</dbReference>